<feature type="transmembrane region" description="Helical" evidence="1">
    <location>
        <begin position="95"/>
        <end position="113"/>
    </location>
</feature>
<evidence type="ECO:0000256" key="1">
    <source>
        <dbReference type="SAM" id="Phobius"/>
    </source>
</evidence>
<proteinExistence type="predicted"/>
<keyword evidence="3" id="KW-1185">Reference proteome</keyword>
<dbReference type="InterPro" id="IPR032751">
    <property type="entry name" value="Fuseless"/>
</dbReference>
<name>A0A835CWH0_APHGI</name>
<keyword evidence="1" id="KW-1133">Transmembrane helix</keyword>
<comment type="caution">
    <text evidence="2">The sequence shown here is derived from an EMBL/GenBank/DDBJ whole genome shotgun (WGS) entry which is preliminary data.</text>
</comment>
<dbReference type="Proteomes" id="UP000639338">
    <property type="component" value="Unassembled WGS sequence"/>
</dbReference>
<keyword evidence="1" id="KW-0812">Transmembrane</keyword>
<dbReference type="Pfam" id="PF15993">
    <property type="entry name" value="Fuseless"/>
    <property type="match status" value="1"/>
</dbReference>
<reference evidence="2 3" key="1">
    <citation type="submission" date="2020-08" db="EMBL/GenBank/DDBJ databases">
        <title>Aphidius gifuensis genome sequencing and assembly.</title>
        <authorList>
            <person name="Du Z."/>
        </authorList>
    </citation>
    <scope>NUCLEOTIDE SEQUENCE [LARGE SCALE GENOMIC DNA]</scope>
    <source>
        <strain evidence="2">YNYX2018</strain>
        <tissue evidence="2">Adults</tissue>
    </source>
</reference>
<feature type="transmembrane region" description="Helical" evidence="1">
    <location>
        <begin position="170"/>
        <end position="191"/>
    </location>
</feature>
<keyword evidence="1" id="KW-0472">Membrane</keyword>
<dbReference type="OrthoDB" id="45313at2759"/>
<organism evidence="2 3">
    <name type="scientific">Aphidius gifuensis</name>
    <name type="common">Parasitoid wasp</name>
    <dbReference type="NCBI Taxonomy" id="684658"/>
    <lineage>
        <taxon>Eukaryota</taxon>
        <taxon>Metazoa</taxon>
        <taxon>Ecdysozoa</taxon>
        <taxon>Arthropoda</taxon>
        <taxon>Hexapoda</taxon>
        <taxon>Insecta</taxon>
        <taxon>Pterygota</taxon>
        <taxon>Neoptera</taxon>
        <taxon>Endopterygota</taxon>
        <taxon>Hymenoptera</taxon>
        <taxon>Apocrita</taxon>
        <taxon>Ichneumonoidea</taxon>
        <taxon>Braconidae</taxon>
        <taxon>Aphidiinae</taxon>
        <taxon>Aphidius</taxon>
    </lineage>
</organism>
<protein>
    <submittedName>
        <fullName evidence="2">Uncharacterized protein</fullName>
    </submittedName>
</protein>
<sequence length="258" mass="29745">MTLVNNEDFTDNSNEECNLNCPADLEENIIDDFGGLDNGDLDEEDTSLFIGKITKIFITKNKVEESINKNSDEIIVENNKSKKKKFPKKLKKKHAISLIDIFMSIFLIGPLTIGHWRGTWNLMDYYNFLSTGWICFSIGSSLHWMFAILRNVLHRKLVEKWKFKSSFGRAAYGLLRLMYTYIFCLVCNMQWRGGWLTLDSLIGIQNTWIIGSVTFMCIVFLLILRSSRNLIAPPFIIVIDIPNLTFKFPTRFGSQVVS</sequence>
<dbReference type="PANTHER" id="PTHR35270">
    <property type="entry name" value="FUSELESS, ISOFORM A"/>
    <property type="match status" value="1"/>
</dbReference>
<feature type="transmembrane region" description="Helical" evidence="1">
    <location>
        <begin position="203"/>
        <end position="224"/>
    </location>
</feature>
<accession>A0A835CWH0</accession>
<dbReference type="AlphaFoldDB" id="A0A835CWH0"/>
<dbReference type="PANTHER" id="PTHR35270:SF2">
    <property type="entry name" value="FUSELESS, ISOFORM A"/>
    <property type="match status" value="1"/>
</dbReference>
<evidence type="ECO:0000313" key="2">
    <source>
        <dbReference type="EMBL" id="KAF7996348.1"/>
    </source>
</evidence>
<gene>
    <name evidence="2" type="ORF">HCN44_001980</name>
</gene>
<dbReference type="EMBL" id="JACMRX010000001">
    <property type="protein sequence ID" value="KAF7996348.1"/>
    <property type="molecule type" value="Genomic_DNA"/>
</dbReference>
<feature type="transmembrane region" description="Helical" evidence="1">
    <location>
        <begin position="125"/>
        <end position="149"/>
    </location>
</feature>
<evidence type="ECO:0000313" key="3">
    <source>
        <dbReference type="Proteomes" id="UP000639338"/>
    </source>
</evidence>